<accession>X6NC76</accession>
<proteinExistence type="predicted"/>
<sequence length="213" mass="24821">MWHELHFMVSEQQEYLDSIENNVQQTKDYIIQATMELQKGHEHQKKTRKTCHLFFFLHILREELSTYACTFVFTTDAIFPYLCLLGCSANHSGRAWGLRNQRGVANDLFLLFLDDSKKKREGKGKGFTCFEIAKKKTNKSKRKKNIIIIWWCGSLCCTNYQSSGKSIELKTRFKLTKVFSLGYISKKKNVIFSFSSFNANTAQKKKSLQLQTK</sequence>
<dbReference type="InterPro" id="IPR000727">
    <property type="entry name" value="T_SNARE_dom"/>
</dbReference>
<organism evidence="2 3">
    <name type="scientific">Reticulomyxa filosa</name>
    <dbReference type="NCBI Taxonomy" id="46433"/>
    <lineage>
        <taxon>Eukaryota</taxon>
        <taxon>Sar</taxon>
        <taxon>Rhizaria</taxon>
        <taxon>Retaria</taxon>
        <taxon>Foraminifera</taxon>
        <taxon>Monothalamids</taxon>
        <taxon>Reticulomyxidae</taxon>
        <taxon>Reticulomyxa</taxon>
    </lineage>
</organism>
<protein>
    <recommendedName>
        <fullName evidence="1">t-SNARE coiled-coil homology domain-containing protein</fullName>
    </recommendedName>
</protein>
<reference evidence="2 3" key="1">
    <citation type="journal article" date="2013" name="Curr. Biol.">
        <title>The Genome of the Foraminiferan Reticulomyxa filosa.</title>
        <authorList>
            <person name="Glockner G."/>
            <person name="Hulsmann N."/>
            <person name="Schleicher M."/>
            <person name="Noegel A.A."/>
            <person name="Eichinger L."/>
            <person name="Gallinger C."/>
            <person name="Pawlowski J."/>
            <person name="Sierra R."/>
            <person name="Euteneuer U."/>
            <person name="Pillet L."/>
            <person name="Moustafa A."/>
            <person name="Platzer M."/>
            <person name="Groth M."/>
            <person name="Szafranski K."/>
            <person name="Schliwa M."/>
        </authorList>
    </citation>
    <scope>NUCLEOTIDE SEQUENCE [LARGE SCALE GENOMIC DNA]</scope>
</reference>
<evidence type="ECO:0000313" key="2">
    <source>
        <dbReference type="EMBL" id="ETO23503.1"/>
    </source>
</evidence>
<evidence type="ECO:0000259" key="1">
    <source>
        <dbReference type="PROSITE" id="PS50192"/>
    </source>
</evidence>
<dbReference type="SUPFAM" id="SSF58038">
    <property type="entry name" value="SNARE fusion complex"/>
    <property type="match status" value="1"/>
</dbReference>
<dbReference type="EMBL" id="ASPP01009891">
    <property type="protein sequence ID" value="ETO23503.1"/>
    <property type="molecule type" value="Genomic_DNA"/>
</dbReference>
<gene>
    <name evidence="2" type="ORF">RFI_13675</name>
</gene>
<feature type="domain" description="T-SNARE coiled-coil homology" evidence="1">
    <location>
        <begin position="1"/>
        <end position="40"/>
    </location>
</feature>
<dbReference type="OrthoDB" id="10255013at2759"/>
<dbReference type="Proteomes" id="UP000023152">
    <property type="component" value="Unassembled WGS sequence"/>
</dbReference>
<evidence type="ECO:0000313" key="3">
    <source>
        <dbReference type="Proteomes" id="UP000023152"/>
    </source>
</evidence>
<name>X6NC76_RETFI</name>
<dbReference type="AlphaFoldDB" id="X6NC76"/>
<dbReference type="PROSITE" id="PS50192">
    <property type="entry name" value="T_SNARE"/>
    <property type="match status" value="1"/>
</dbReference>
<comment type="caution">
    <text evidence="2">The sequence shown here is derived from an EMBL/GenBank/DDBJ whole genome shotgun (WGS) entry which is preliminary data.</text>
</comment>
<dbReference type="Pfam" id="PF05739">
    <property type="entry name" value="SNARE"/>
    <property type="match status" value="1"/>
</dbReference>
<dbReference type="Gene3D" id="1.20.5.110">
    <property type="match status" value="1"/>
</dbReference>
<keyword evidence="3" id="KW-1185">Reference proteome</keyword>